<keyword evidence="2" id="KW-0238">DNA-binding</keyword>
<dbReference type="Proteomes" id="UP001204151">
    <property type="component" value="Unassembled WGS sequence"/>
</dbReference>
<protein>
    <submittedName>
        <fullName evidence="5">Helix-turn-helix transcriptional regulator</fullName>
    </submittedName>
</protein>
<reference evidence="5 6" key="1">
    <citation type="submission" date="2022-08" db="EMBL/GenBank/DDBJ databases">
        <title>Reclassification of Massilia species as members of the genera Telluria, Duganella, Pseudoduganella, Mokoshia gen. nov. and Zemynaea gen. nov. using orthogonal and non-orthogonal genome-based approaches.</title>
        <authorList>
            <person name="Bowman J.P."/>
        </authorList>
    </citation>
    <scope>NUCLEOTIDE SEQUENCE [LARGE SCALE GENOMIC DNA]</scope>
    <source>
        <strain evidence="5 6">JCM 31316</strain>
    </source>
</reference>
<dbReference type="PROSITE" id="PS00041">
    <property type="entry name" value="HTH_ARAC_FAMILY_1"/>
    <property type="match status" value="1"/>
</dbReference>
<evidence type="ECO:0000313" key="5">
    <source>
        <dbReference type="EMBL" id="MCS0581866.1"/>
    </source>
</evidence>
<dbReference type="Pfam" id="PF12833">
    <property type="entry name" value="HTH_18"/>
    <property type="match status" value="1"/>
</dbReference>
<keyword evidence="1" id="KW-0805">Transcription regulation</keyword>
<dbReference type="Gene3D" id="1.25.40.10">
    <property type="entry name" value="Tetratricopeptide repeat domain"/>
    <property type="match status" value="1"/>
</dbReference>
<dbReference type="InterPro" id="IPR018060">
    <property type="entry name" value="HTH_AraC"/>
</dbReference>
<dbReference type="PROSITE" id="PS01124">
    <property type="entry name" value="HTH_ARAC_FAMILY_2"/>
    <property type="match status" value="1"/>
</dbReference>
<dbReference type="PANTHER" id="PTHR46796:SF12">
    <property type="entry name" value="HTH-TYPE DNA-BINDING TRANSCRIPTIONAL ACTIVATOR EUTR"/>
    <property type="match status" value="1"/>
</dbReference>
<dbReference type="Gene3D" id="1.10.10.60">
    <property type="entry name" value="Homeodomain-like"/>
    <property type="match status" value="1"/>
</dbReference>
<dbReference type="EMBL" id="JANUGW010000005">
    <property type="protein sequence ID" value="MCS0581866.1"/>
    <property type="molecule type" value="Genomic_DNA"/>
</dbReference>
<accession>A0ABT1ZPM8</accession>
<feature type="domain" description="HTH araC/xylS-type" evidence="4">
    <location>
        <begin position="362"/>
        <end position="464"/>
    </location>
</feature>
<evidence type="ECO:0000259" key="4">
    <source>
        <dbReference type="PROSITE" id="PS01124"/>
    </source>
</evidence>
<name>A0ABT1ZPM8_9BURK</name>
<dbReference type="InterPro" id="IPR018062">
    <property type="entry name" value="HTH_AraC-typ_CS"/>
</dbReference>
<dbReference type="RefSeq" id="WP_258816436.1">
    <property type="nucleotide sequence ID" value="NZ_JANUGW010000005.1"/>
</dbReference>
<dbReference type="SMART" id="SM00342">
    <property type="entry name" value="HTH_ARAC"/>
    <property type="match status" value="1"/>
</dbReference>
<sequence length="464" mass="50796">MFQIYLALISAQTHDQAMPSYARAMQEGDFEAAHRHARRLGGDDGTADAPALQALADAALLLGYEEDAEDHFRRAQKLQGSNDAVRLLSCRNAGWQALNLHRYSAALHCFARIVQDGAATVPQKAEAVLGAALVHHQLGQQAACDDALRQARALGEAAEDGRWLLLADLLALDCAVRLGVRCAAGLRDHVFWQSAAVRGDHREEWQRFADAMAACDARRPAPELAARRHACLALLLRLADGERDVMSVLYRHCAGDVALHVEIALAALAGDHVDLAEQSLQRGRHADPRDRRWSLDQRYCQAKIAMLKGDSAAALKAYAAYTAEALQCLRSETQVIKPLDGMAPPAAQPSDDISARLPAKYRRAYRYIADHYRNNDLSTGEIAAHIGVTERALQLAFRENLGMSPTAVLRRMRLDAVRAELLADDGASDGILKTAHRVGLKSRSSLIRGYRKQFNEAPSASVCR</sequence>
<dbReference type="SUPFAM" id="SSF48452">
    <property type="entry name" value="TPR-like"/>
    <property type="match status" value="1"/>
</dbReference>
<proteinExistence type="predicted"/>
<keyword evidence="6" id="KW-1185">Reference proteome</keyword>
<evidence type="ECO:0000256" key="1">
    <source>
        <dbReference type="ARBA" id="ARBA00023015"/>
    </source>
</evidence>
<dbReference type="InterPro" id="IPR011990">
    <property type="entry name" value="TPR-like_helical_dom_sf"/>
</dbReference>
<evidence type="ECO:0000313" key="6">
    <source>
        <dbReference type="Proteomes" id="UP001204151"/>
    </source>
</evidence>
<evidence type="ECO:0000256" key="3">
    <source>
        <dbReference type="ARBA" id="ARBA00023163"/>
    </source>
</evidence>
<dbReference type="PANTHER" id="PTHR46796">
    <property type="entry name" value="HTH-TYPE TRANSCRIPTIONAL ACTIVATOR RHAS-RELATED"/>
    <property type="match status" value="1"/>
</dbReference>
<evidence type="ECO:0000256" key="2">
    <source>
        <dbReference type="ARBA" id="ARBA00023125"/>
    </source>
</evidence>
<comment type="caution">
    <text evidence="5">The sequence shown here is derived from an EMBL/GenBank/DDBJ whole genome shotgun (WGS) entry which is preliminary data.</text>
</comment>
<keyword evidence="3" id="KW-0804">Transcription</keyword>
<gene>
    <name evidence="5" type="ORF">NX784_09705</name>
</gene>
<dbReference type="InterPro" id="IPR050204">
    <property type="entry name" value="AraC_XylS_family_regulators"/>
</dbReference>
<organism evidence="5 6">
    <name type="scientific">Massilia pinisoli</name>
    <dbReference type="NCBI Taxonomy" id="1772194"/>
    <lineage>
        <taxon>Bacteria</taxon>
        <taxon>Pseudomonadati</taxon>
        <taxon>Pseudomonadota</taxon>
        <taxon>Betaproteobacteria</taxon>
        <taxon>Burkholderiales</taxon>
        <taxon>Oxalobacteraceae</taxon>
        <taxon>Telluria group</taxon>
        <taxon>Massilia</taxon>
    </lineage>
</organism>